<keyword evidence="6" id="KW-1185">Reference proteome</keyword>
<gene>
    <name evidence="5" type="ORF">SAMN06297251_12169</name>
</gene>
<evidence type="ECO:0000256" key="4">
    <source>
        <dbReference type="SAM" id="SignalP"/>
    </source>
</evidence>
<accession>A0A1W2E6T9</accession>
<dbReference type="EMBL" id="FWXR01000021">
    <property type="protein sequence ID" value="SMD05036.1"/>
    <property type="molecule type" value="Genomic_DNA"/>
</dbReference>
<dbReference type="AlphaFoldDB" id="A0A1W2E6T9"/>
<evidence type="ECO:0000256" key="2">
    <source>
        <dbReference type="ARBA" id="ARBA00008520"/>
    </source>
</evidence>
<evidence type="ECO:0000256" key="1">
    <source>
        <dbReference type="ARBA" id="ARBA00004418"/>
    </source>
</evidence>
<dbReference type="Proteomes" id="UP000192656">
    <property type="component" value="Unassembled WGS sequence"/>
</dbReference>
<sequence>MTRSNTYSKIVARLMTCAGAMALLAGPASAETMTLWSRSGQGETIPALVKAFNESHEDQVQVVQVPFQEMVQKYATALAGGEAPDAVALDLIYTPSFAASGQLEPLTDWAKSLSYFDSLSKAHLSVATYQGDIYGMPFTTETSVMAWNKDLFEKAGLDPEKGPTNYAEWRDMAKRVDALGDDIDGFYFSGNCAGCTIFSFTPMIWASNGRILSDDGSKATLDTPQMHDAVDLFRNMIADGSIAASARTDNGTNFLSIQNGRIGMQVVGAATIGVLTTQHPDLNFGVAPIPGKDGGSSTFVGGDNFVITKGSDHVDLAKTFLEFAYSPEGQTLMAKYGSLPARSDISAKIMADQDSRLQVAAATVPTGHTPYSVVFNDIINSANSPWIQMLSAAIYGDDPDAAIAEGERQMQETIDFGS</sequence>
<dbReference type="InterPro" id="IPR050490">
    <property type="entry name" value="Bact_solute-bd_prot1"/>
</dbReference>
<keyword evidence="3" id="KW-0574">Periplasm</keyword>
<feature type="signal peptide" evidence="4">
    <location>
        <begin position="1"/>
        <end position="30"/>
    </location>
</feature>
<dbReference type="SUPFAM" id="SSF53850">
    <property type="entry name" value="Periplasmic binding protein-like II"/>
    <property type="match status" value="1"/>
</dbReference>
<evidence type="ECO:0000313" key="5">
    <source>
        <dbReference type="EMBL" id="SMD05036.1"/>
    </source>
</evidence>
<keyword evidence="4" id="KW-0732">Signal</keyword>
<dbReference type="InterPro" id="IPR006059">
    <property type="entry name" value="SBP"/>
</dbReference>
<dbReference type="PANTHER" id="PTHR43649:SF12">
    <property type="entry name" value="DIACETYLCHITOBIOSE BINDING PROTEIN DASA"/>
    <property type="match status" value="1"/>
</dbReference>
<dbReference type="PANTHER" id="PTHR43649">
    <property type="entry name" value="ARABINOSE-BINDING PROTEIN-RELATED"/>
    <property type="match status" value="1"/>
</dbReference>
<evidence type="ECO:0000313" key="6">
    <source>
        <dbReference type="Proteomes" id="UP000192656"/>
    </source>
</evidence>
<dbReference type="Pfam" id="PF13416">
    <property type="entry name" value="SBP_bac_8"/>
    <property type="match status" value="1"/>
</dbReference>
<dbReference type="Gene3D" id="3.40.190.10">
    <property type="entry name" value="Periplasmic binding protein-like II"/>
    <property type="match status" value="1"/>
</dbReference>
<comment type="similarity">
    <text evidence="2">Belongs to the bacterial solute-binding protein 1 family.</text>
</comment>
<reference evidence="5 6" key="1">
    <citation type="submission" date="2017-04" db="EMBL/GenBank/DDBJ databases">
        <authorList>
            <person name="Afonso C.L."/>
            <person name="Miller P.J."/>
            <person name="Scott M.A."/>
            <person name="Spackman E."/>
            <person name="Goraichik I."/>
            <person name="Dimitrov K.M."/>
            <person name="Suarez D.L."/>
            <person name="Swayne D.E."/>
        </authorList>
    </citation>
    <scope>NUCLEOTIDE SEQUENCE [LARGE SCALE GENOMIC DNA]</scope>
    <source>
        <strain evidence="5 6">CGMCC 1.10972</strain>
    </source>
</reference>
<organism evidence="5 6">
    <name type="scientific">Fulvimarina manganoxydans</name>
    <dbReference type="NCBI Taxonomy" id="937218"/>
    <lineage>
        <taxon>Bacteria</taxon>
        <taxon>Pseudomonadati</taxon>
        <taxon>Pseudomonadota</taxon>
        <taxon>Alphaproteobacteria</taxon>
        <taxon>Hyphomicrobiales</taxon>
        <taxon>Aurantimonadaceae</taxon>
        <taxon>Fulvimarina</taxon>
    </lineage>
</organism>
<dbReference type="CDD" id="cd13585">
    <property type="entry name" value="PBP2_TMBP_like"/>
    <property type="match status" value="1"/>
</dbReference>
<comment type="subcellular location">
    <subcellularLocation>
        <location evidence="1">Periplasm</location>
    </subcellularLocation>
</comment>
<feature type="chain" id="PRO_5010741878" evidence="4">
    <location>
        <begin position="31"/>
        <end position="418"/>
    </location>
</feature>
<proteinExistence type="inferred from homology"/>
<dbReference type="GO" id="GO:0042597">
    <property type="term" value="C:periplasmic space"/>
    <property type="evidence" value="ECO:0007669"/>
    <property type="project" value="UniProtKB-SubCell"/>
</dbReference>
<name>A0A1W2E6T9_9HYPH</name>
<evidence type="ECO:0000256" key="3">
    <source>
        <dbReference type="ARBA" id="ARBA00022764"/>
    </source>
</evidence>
<dbReference type="STRING" id="937218.SAMN06297251_12169"/>
<protein>
    <submittedName>
        <fullName evidence="5">Carbohydrate ABC transporter substrate-binding protein, CUT1 family</fullName>
    </submittedName>
</protein>